<evidence type="ECO:0000256" key="2">
    <source>
        <dbReference type="ARBA" id="ARBA00022741"/>
    </source>
</evidence>
<evidence type="ECO:0000256" key="1">
    <source>
        <dbReference type="ARBA" id="ARBA00022598"/>
    </source>
</evidence>
<dbReference type="InterPro" id="IPR045864">
    <property type="entry name" value="aa-tRNA-synth_II/BPL/LPL"/>
</dbReference>
<keyword evidence="3" id="KW-0067">ATP-binding</keyword>
<evidence type="ECO:0000256" key="5">
    <source>
        <dbReference type="ARBA" id="ARBA00023146"/>
    </source>
</evidence>
<keyword evidence="5" id="KW-0030">Aminoacyl-tRNA synthetase</keyword>
<dbReference type="GO" id="GO:0005524">
    <property type="term" value="F:ATP binding"/>
    <property type="evidence" value="ECO:0007669"/>
    <property type="project" value="UniProtKB-KW"/>
</dbReference>
<dbReference type="InterPro" id="IPR002314">
    <property type="entry name" value="aa-tRNA-synt_IIb"/>
</dbReference>
<organism evidence="7 8">
    <name type="scientific">Bacillus thuringiensis</name>
    <dbReference type="NCBI Taxonomy" id="1428"/>
    <lineage>
        <taxon>Bacteria</taxon>
        <taxon>Bacillati</taxon>
        <taxon>Bacillota</taxon>
        <taxon>Bacilli</taxon>
        <taxon>Bacillales</taxon>
        <taxon>Bacillaceae</taxon>
        <taxon>Bacillus</taxon>
        <taxon>Bacillus cereus group</taxon>
    </lineage>
</organism>
<dbReference type="Pfam" id="PF00587">
    <property type="entry name" value="tRNA-synt_2b"/>
    <property type="match status" value="1"/>
</dbReference>
<dbReference type="AlphaFoldDB" id="A0AB36TND2"/>
<evidence type="ECO:0000259" key="6">
    <source>
        <dbReference type="PROSITE" id="PS50862"/>
    </source>
</evidence>
<evidence type="ECO:0000256" key="3">
    <source>
        <dbReference type="ARBA" id="ARBA00022840"/>
    </source>
</evidence>
<dbReference type="RefSeq" id="WP_097920903.1">
    <property type="nucleotide sequence ID" value="NZ_NUYG01000076.1"/>
</dbReference>
<dbReference type="GO" id="GO:0016740">
    <property type="term" value="F:transferase activity"/>
    <property type="evidence" value="ECO:0007669"/>
    <property type="project" value="UniProtKB-ARBA"/>
</dbReference>
<dbReference type="EMBL" id="NUYG01000076">
    <property type="protein sequence ID" value="PFM84979.1"/>
    <property type="molecule type" value="Genomic_DNA"/>
</dbReference>
<dbReference type="Gene3D" id="3.30.930.10">
    <property type="entry name" value="Bira Bifunctional Protein, Domain 2"/>
    <property type="match status" value="1"/>
</dbReference>
<feature type="domain" description="Aminoacyl-transfer RNA synthetases class-II family profile" evidence="6">
    <location>
        <begin position="229"/>
        <end position="382"/>
    </location>
</feature>
<dbReference type="GO" id="GO:0006418">
    <property type="term" value="P:tRNA aminoacylation for protein translation"/>
    <property type="evidence" value="ECO:0007669"/>
    <property type="project" value="InterPro"/>
</dbReference>
<dbReference type="GO" id="GO:0140096">
    <property type="term" value="F:catalytic activity, acting on a protein"/>
    <property type="evidence" value="ECO:0007669"/>
    <property type="project" value="UniProtKB-ARBA"/>
</dbReference>
<comment type="caution">
    <text evidence="7">The sequence shown here is derived from an EMBL/GenBank/DDBJ whole genome shotgun (WGS) entry which is preliminary data.</text>
</comment>
<keyword evidence="1" id="KW-0436">Ligase</keyword>
<evidence type="ECO:0000256" key="4">
    <source>
        <dbReference type="ARBA" id="ARBA00022917"/>
    </source>
</evidence>
<proteinExistence type="predicted"/>
<evidence type="ECO:0000313" key="8">
    <source>
        <dbReference type="Proteomes" id="UP000223839"/>
    </source>
</evidence>
<dbReference type="PROSITE" id="PS50862">
    <property type="entry name" value="AA_TRNA_LIGASE_II"/>
    <property type="match status" value="1"/>
</dbReference>
<sequence length="398" mass="46831">MQTEILLKGVNKNIFDQLVYAAYFVEENITDIQIQEDRLIIQYEEGVQKEKLHQDISKLIQRFSQHEYVFKENIYFENNIQTPYQSHILQELLQKKIMKQLDLGVFTFREPFSTLVRFFDDQIVRKIANPFQAKHEAYPSVIHVKALDKTNHFTSFPEHIQFVTHLREDLDVIESFTNQVKEFGGWSDNLKLNMAESVAQPTYSMNPATCYHCYEGLQDETLDKDGIIVTAVSKCHRYESKNHSEFGRLLDFTMREIIFVGKPDFVIENRKASIELLKKLVQDWELDCHLENANDPFFTNDFQVKASFQRQQEMKYELRMMIPYLNKTISVSSSNFHGNTFGKAFNISTGKRPVVTGCLAFGLERFVLAFLSQYGLDESKWPKKVLQDFQEWKKRYEL</sequence>
<reference evidence="7 8" key="1">
    <citation type="submission" date="2017-09" db="EMBL/GenBank/DDBJ databases">
        <title>Large-scale bioinformatics analysis of Bacillus genomes uncovers conserved roles of natural products in bacterial physiology.</title>
        <authorList>
            <consortium name="Agbiome Team Llc"/>
            <person name="Bleich R.M."/>
            <person name="Grubbs K.J."/>
            <person name="Santa Maria K.C."/>
            <person name="Allen S.E."/>
            <person name="Farag S."/>
            <person name="Shank E.A."/>
            <person name="Bowers A."/>
        </authorList>
    </citation>
    <scope>NUCLEOTIDE SEQUENCE [LARGE SCALE GENOMIC DNA]</scope>
    <source>
        <strain evidence="7 8">AFS077661</strain>
    </source>
</reference>
<dbReference type="InterPro" id="IPR006195">
    <property type="entry name" value="aa-tRNA-synth_II"/>
</dbReference>
<name>A0AB36TND2_BACTU</name>
<keyword evidence="4" id="KW-0648">Protein biosynthesis</keyword>
<dbReference type="GO" id="GO:0004812">
    <property type="term" value="F:aminoacyl-tRNA ligase activity"/>
    <property type="evidence" value="ECO:0007669"/>
    <property type="project" value="UniProtKB-KW"/>
</dbReference>
<dbReference type="SUPFAM" id="SSF55681">
    <property type="entry name" value="Class II aaRS and biotin synthetases"/>
    <property type="match status" value="1"/>
</dbReference>
<keyword evidence="2" id="KW-0547">Nucleotide-binding</keyword>
<accession>A0AB36TND2</accession>
<gene>
    <name evidence="7" type="ORF">COJ61_28625</name>
</gene>
<dbReference type="Proteomes" id="UP000223839">
    <property type="component" value="Unassembled WGS sequence"/>
</dbReference>
<evidence type="ECO:0000313" key="7">
    <source>
        <dbReference type="EMBL" id="PFM84979.1"/>
    </source>
</evidence>
<protein>
    <recommendedName>
        <fullName evidence="6">Aminoacyl-transfer RNA synthetases class-II family profile domain-containing protein</fullName>
    </recommendedName>
</protein>